<evidence type="ECO:0000256" key="1">
    <source>
        <dbReference type="SAM" id="Phobius"/>
    </source>
</evidence>
<sequence length="125" mass="15145">MKKQICWLMMISLFLTLFFYNKWYYPPLPKQLGAVSKREVLNRIQHSEESLVKIEENEDYEFYISHMNQGKAYDDLKEHMKKKGYAFHSQEGAGYFFYKDQQRFIVTSQMWTGKYVIFQIPKDKS</sequence>
<feature type="transmembrane region" description="Helical" evidence="1">
    <location>
        <begin position="7"/>
        <end position="25"/>
    </location>
</feature>
<comment type="caution">
    <text evidence="2">The sequence shown here is derived from an EMBL/GenBank/DDBJ whole genome shotgun (WGS) entry which is preliminary data.</text>
</comment>
<dbReference type="RefSeq" id="WP_181536042.1">
    <property type="nucleotide sequence ID" value="NZ_JACDUU010000001.1"/>
</dbReference>
<evidence type="ECO:0000313" key="3">
    <source>
        <dbReference type="Proteomes" id="UP000580891"/>
    </source>
</evidence>
<keyword evidence="1" id="KW-0472">Membrane</keyword>
<proteinExistence type="predicted"/>
<reference evidence="2 3" key="1">
    <citation type="submission" date="2020-07" db="EMBL/GenBank/DDBJ databases">
        <title>Genomic Encyclopedia of Type Strains, Phase IV (KMG-IV): sequencing the most valuable type-strain genomes for metagenomic binning, comparative biology and taxonomic classification.</title>
        <authorList>
            <person name="Goeker M."/>
        </authorList>
    </citation>
    <scope>NUCLEOTIDE SEQUENCE [LARGE SCALE GENOMIC DNA]</scope>
    <source>
        <strain evidence="2 3">DSM 25220</strain>
    </source>
</reference>
<dbReference type="AlphaFoldDB" id="A0A7V9YXP5"/>
<keyword evidence="1" id="KW-1133">Transmembrane helix</keyword>
<accession>A0A7V9YXP5</accession>
<keyword evidence="3" id="KW-1185">Reference proteome</keyword>
<gene>
    <name evidence="2" type="ORF">HNQ85_000607</name>
</gene>
<keyword evidence="1" id="KW-0812">Transmembrane</keyword>
<organism evidence="2 3">
    <name type="scientific">[Anoxybacillus] calidus</name>
    <dbReference type="NCBI Taxonomy" id="575178"/>
    <lineage>
        <taxon>Bacteria</taxon>
        <taxon>Bacillati</taxon>
        <taxon>Bacillota</taxon>
        <taxon>Bacilli</taxon>
        <taxon>Bacillales</taxon>
        <taxon>Anoxybacillaceae</taxon>
        <taxon>Paranoxybacillus</taxon>
    </lineage>
</organism>
<evidence type="ECO:0000313" key="2">
    <source>
        <dbReference type="EMBL" id="MBA2870349.1"/>
    </source>
</evidence>
<name>A0A7V9YXP5_9BACL</name>
<dbReference type="Proteomes" id="UP000580891">
    <property type="component" value="Unassembled WGS sequence"/>
</dbReference>
<dbReference type="EMBL" id="JACDUU010000001">
    <property type="protein sequence ID" value="MBA2870349.1"/>
    <property type="molecule type" value="Genomic_DNA"/>
</dbReference>
<protein>
    <submittedName>
        <fullName evidence="2">Virulence-associated protein VapD</fullName>
    </submittedName>
</protein>